<proteinExistence type="predicted"/>
<evidence type="ECO:0000256" key="2">
    <source>
        <dbReference type="ARBA" id="ARBA00022723"/>
    </source>
</evidence>
<dbReference type="Pfam" id="PF25597">
    <property type="entry name" value="SH3_retrovirus"/>
    <property type="match status" value="1"/>
</dbReference>
<gene>
    <name evidence="7" type="ORF">U9M48_013006</name>
</gene>
<dbReference type="InterPro" id="IPR054722">
    <property type="entry name" value="PolX-like_BBD"/>
</dbReference>
<sequence>MTGHRKWFSSLNPISTKEYITFGDNGQGKVMGVGSVSLSAKLSLREVAFVRNLGFNLVSVSQLLDEGFEVRFKKGACCVLDAEETLVCSLLPFGQVFRVDLTSVSGPARCLVACPSADIWKWHRRLGHLSFDLLVRLSSMGLIRGLPKLRAEKDLVCHPCRHGKMVAASHIPVSQVMTSYPGELLHMDTVGPARVASVSGKWYVLVVVDDFSRFSWVFFMEFKDEAFGFVRDLVLRLRNESHKAMRAIRSDNGGEFRNSRFKNFCRDLGLEHQFSSPYTPPQNGVVERKNRTLVEMARTMLDEHRTPRHFWAEAVNTACYIVNRIFLRAFLRKTSYELRFGRQPSVKHLRAFGCRCFVLKKAGHLDKFESRCLDGIFLGYASGSRAFRVWILEAKQVVETCEVYFDETMPCTTPAFEFSGDDEEGAPIFEDEEDTVNDGDAKATAPAAAPAPSATSSDDEGGPLPTASSSLPRQQAHAEAGPAEDAGEVTSEIVPFRQVQRDHPPHKMIGDIHQRVTRSSVNSLAFFSHSVYVASFEPRDVSHALSDPNWVNAMHEELENFERNHVWDLVEPPPNCRPIGTKWVFKNKQGEDGIVVRNKARLVAQGFCQKEEIDYEETFAPIAHLEAIRILLAFTASKGFKLQQMDVKSAFLNGFIKEEVYERQPPGFDSARYPDRVYKLKKALYGLKQAPRAWYARLKSFLLKSGFVMGSVDKALFLFSRGGDTLIVQLYVDDIIFGGSSHALVSSFAEQMSREFEMSLMGELQFFLRLQIKQGLEGTFVHLAKYTRDILKKFNMGDSKSMTTSRSVFASPRTSHRQAVKCIFCYLKFTPELGLWYSSGSSLSLRGFSDADHAGCRIDRKSTSGTCQLLGTSLVSWSSRKQASVALSTTEAEYVAAAKSLLVDSTSAISVAKNPVLHSRTKHIYMRFHFLRDHYEKGDIDLIHVVSANQLADIFTKPLEFDAFTRLRGYRFKVLTMRSSRGRLIANGPASLLSWCDE</sequence>
<dbReference type="EMBL" id="CP144747">
    <property type="protein sequence ID" value="WVZ63369.1"/>
    <property type="molecule type" value="Genomic_DNA"/>
</dbReference>
<keyword evidence="2" id="KW-0479">Metal-binding</keyword>
<dbReference type="GO" id="GO:0015074">
    <property type="term" value="P:DNA integration"/>
    <property type="evidence" value="ECO:0007669"/>
    <property type="project" value="InterPro"/>
</dbReference>
<feature type="compositionally biased region" description="Low complexity" evidence="5">
    <location>
        <begin position="442"/>
        <end position="456"/>
    </location>
</feature>
<protein>
    <recommendedName>
        <fullName evidence="6">Integrase catalytic domain-containing protein</fullName>
    </recommendedName>
</protein>
<dbReference type="SUPFAM" id="SSF53098">
    <property type="entry name" value="Ribonuclease H-like"/>
    <property type="match status" value="1"/>
</dbReference>
<dbReference type="InterPro" id="IPR039537">
    <property type="entry name" value="Retrotran_Ty1/copia-like"/>
</dbReference>
<organism evidence="7 8">
    <name type="scientific">Paspalum notatum var. saurae</name>
    <dbReference type="NCBI Taxonomy" id="547442"/>
    <lineage>
        <taxon>Eukaryota</taxon>
        <taxon>Viridiplantae</taxon>
        <taxon>Streptophyta</taxon>
        <taxon>Embryophyta</taxon>
        <taxon>Tracheophyta</taxon>
        <taxon>Spermatophyta</taxon>
        <taxon>Magnoliopsida</taxon>
        <taxon>Liliopsida</taxon>
        <taxon>Poales</taxon>
        <taxon>Poaceae</taxon>
        <taxon>PACMAD clade</taxon>
        <taxon>Panicoideae</taxon>
        <taxon>Andropogonodae</taxon>
        <taxon>Paspaleae</taxon>
        <taxon>Paspalinae</taxon>
        <taxon>Paspalum</taxon>
    </lineage>
</organism>
<dbReference type="Pfam" id="PF00665">
    <property type="entry name" value="rve"/>
    <property type="match status" value="1"/>
</dbReference>
<dbReference type="PANTHER" id="PTHR42648">
    <property type="entry name" value="TRANSPOSASE, PUTATIVE-RELATED"/>
    <property type="match status" value="1"/>
</dbReference>
<dbReference type="Gene3D" id="3.30.420.10">
    <property type="entry name" value="Ribonuclease H-like superfamily/Ribonuclease H"/>
    <property type="match status" value="1"/>
</dbReference>
<evidence type="ECO:0000259" key="6">
    <source>
        <dbReference type="PROSITE" id="PS50994"/>
    </source>
</evidence>
<dbReference type="PROSITE" id="PS50994">
    <property type="entry name" value="INTEGRASE"/>
    <property type="match status" value="1"/>
</dbReference>
<dbReference type="PANTHER" id="PTHR42648:SF21">
    <property type="entry name" value="CYSTEINE-RICH RLK (RECEPTOR-LIKE PROTEIN KINASE) 8"/>
    <property type="match status" value="1"/>
</dbReference>
<keyword evidence="1" id="KW-0645">Protease</keyword>
<dbReference type="InterPro" id="IPR057670">
    <property type="entry name" value="SH3_retrovirus"/>
</dbReference>
<dbReference type="Pfam" id="PF07727">
    <property type="entry name" value="RVT_2"/>
    <property type="match status" value="1"/>
</dbReference>
<evidence type="ECO:0000256" key="1">
    <source>
        <dbReference type="ARBA" id="ARBA00022670"/>
    </source>
</evidence>
<dbReference type="InterPro" id="IPR012337">
    <property type="entry name" value="RNaseH-like_sf"/>
</dbReference>
<keyword evidence="3" id="KW-0064">Aspartyl protease</keyword>
<dbReference type="InterPro" id="IPR001584">
    <property type="entry name" value="Integrase_cat-core"/>
</dbReference>
<dbReference type="CDD" id="cd09272">
    <property type="entry name" value="RNase_HI_RT_Ty1"/>
    <property type="match status" value="1"/>
</dbReference>
<evidence type="ECO:0000256" key="3">
    <source>
        <dbReference type="ARBA" id="ARBA00022750"/>
    </source>
</evidence>
<evidence type="ECO:0000313" key="8">
    <source>
        <dbReference type="Proteomes" id="UP001341281"/>
    </source>
</evidence>
<dbReference type="Proteomes" id="UP001341281">
    <property type="component" value="Chromosome 03"/>
</dbReference>
<dbReference type="InterPro" id="IPR043502">
    <property type="entry name" value="DNA/RNA_pol_sf"/>
</dbReference>
<dbReference type="SUPFAM" id="SSF56672">
    <property type="entry name" value="DNA/RNA polymerases"/>
    <property type="match status" value="1"/>
</dbReference>
<feature type="region of interest" description="Disordered" evidence="5">
    <location>
        <begin position="434"/>
        <end position="489"/>
    </location>
</feature>
<name>A0AAQ3T1F6_PASNO</name>
<reference evidence="7 8" key="1">
    <citation type="submission" date="2024-02" db="EMBL/GenBank/DDBJ databases">
        <title>High-quality chromosome-scale genome assembly of Pensacola bahiagrass (Paspalum notatum Flugge var. saurae).</title>
        <authorList>
            <person name="Vega J.M."/>
            <person name="Podio M."/>
            <person name="Orjuela J."/>
            <person name="Siena L.A."/>
            <person name="Pessino S.C."/>
            <person name="Combes M.C."/>
            <person name="Mariac C."/>
            <person name="Albertini E."/>
            <person name="Pupilli F."/>
            <person name="Ortiz J.P.A."/>
            <person name="Leblanc O."/>
        </authorList>
    </citation>
    <scope>NUCLEOTIDE SEQUENCE [LARGE SCALE GENOMIC DNA]</scope>
    <source>
        <strain evidence="7">R1</strain>
        <tissue evidence="7">Leaf</tissue>
    </source>
</reference>
<accession>A0AAQ3T1F6</accession>
<dbReference type="GO" id="GO:0006508">
    <property type="term" value="P:proteolysis"/>
    <property type="evidence" value="ECO:0007669"/>
    <property type="project" value="UniProtKB-KW"/>
</dbReference>
<dbReference type="InterPro" id="IPR036397">
    <property type="entry name" value="RNaseH_sf"/>
</dbReference>
<dbReference type="InterPro" id="IPR025724">
    <property type="entry name" value="GAG-pre-integrase_dom"/>
</dbReference>
<dbReference type="AlphaFoldDB" id="A0AAQ3T1F6"/>
<keyword evidence="4" id="KW-0378">Hydrolase</keyword>
<evidence type="ECO:0000256" key="4">
    <source>
        <dbReference type="ARBA" id="ARBA00022801"/>
    </source>
</evidence>
<keyword evidence="8" id="KW-1185">Reference proteome</keyword>
<dbReference type="Pfam" id="PF22936">
    <property type="entry name" value="Pol_BBD"/>
    <property type="match status" value="1"/>
</dbReference>
<feature type="domain" description="Integrase catalytic" evidence="6">
    <location>
        <begin position="177"/>
        <end position="343"/>
    </location>
</feature>
<dbReference type="InterPro" id="IPR013103">
    <property type="entry name" value="RVT_2"/>
</dbReference>
<evidence type="ECO:0000256" key="5">
    <source>
        <dbReference type="SAM" id="MobiDB-lite"/>
    </source>
</evidence>
<dbReference type="GO" id="GO:0003676">
    <property type="term" value="F:nucleic acid binding"/>
    <property type="evidence" value="ECO:0007669"/>
    <property type="project" value="InterPro"/>
</dbReference>
<dbReference type="GO" id="GO:0046872">
    <property type="term" value="F:metal ion binding"/>
    <property type="evidence" value="ECO:0007669"/>
    <property type="project" value="UniProtKB-KW"/>
</dbReference>
<dbReference type="GO" id="GO:0004190">
    <property type="term" value="F:aspartic-type endopeptidase activity"/>
    <property type="evidence" value="ECO:0007669"/>
    <property type="project" value="UniProtKB-KW"/>
</dbReference>
<dbReference type="Pfam" id="PF13976">
    <property type="entry name" value="gag_pre-integrs"/>
    <property type="match status" value="1"/>
</dbReference>
<evidence type="ECO:0000313" key="7">
    <source>
        <dbReference type="EMBL" id="WVZ63369.1"/>
    </source>
</evidence>